<feature type="binding site" evidence="15">
    <location>
        <position position="284"/>
    </location>
    <ligand>
        <name>Mg(2+)</name>
        <dbReference type="ChEBI" id="CHEBI:18420"/>
    </ligand>
</feature>
<dbReference type="InterPro" id="IPR016066">
    <property type="entry name" value="A-D-PHexomutase_CS"/>
</dbReference>
<proteinExistence type="inferred from homology"/>
<evidence type="ECO:0000259" key="19">
    <source>
        <dbReference type="Pfam" id="PF21405"/>
    </source>
</evidence>
<dbReference type="FunFam" id="3.40.120.10:FF:000023">
    <property type="entry name" value="Phosphoacetylglucosamine mutase"/>
    <property type="match status" value="1"/>
</dbReference>
<dbReference type="InterPro" id="IPR005844">
    <property type="entry name" value="A-D-PHexomutase_a/b/a-I"/>
</dbReference>
<keyword evidence="9" id="KW-0119">Carbohydrate metabolism</keyword>
<keyword evidence="7 12" id="KW-0460">Magnesium</keyword>
<dbReference type="GeneID" id="63783393"/>
<evidence type="ECO:0000256" key="11">
    <source>
        <dbReference type="ARBA" id="ARBA00032065"/>
    </source>
</evidence>
<evidence type="ECO:0000256" key="3">
    <source>
        <dbReference type="ARBA" id="ARBA00010231"/>
    </source>
</evidence>
<keyword evidence="6 12" id="KW-0479">Metal-binding</keyword>
<evidence type="ECO:0000259" key="16">
    <source>
        <dbReference type="Pfam" id="PF00408"/>
    </source>
</evidence>
<comment type="function">
    <text evidence="12">Catalyzes the conversion of GlcNAc-6-P into GlcNAc-1-P during the synthesis of uridine diphosphate/UDP-GlcNAc, which is a biosynthetic precursor of chitin and also supplies the amino sugars for N-linked oligosaccharides of glycoproteins.</text>
</comment>
<dbReference type="OrthoDB" id="1928at2759"/>
<dbReference type="CDD" id="cd03086">
    <property type="entry name" value="PGM3"/>
    <property type="match status" value="1"/>
</dbReference>
<feature type="binding site" evidence="14">
    <location>
        <position position="509"/>
    </location>
    <ligand>
        <name>substrate</name>
    </ligand>
</feature>
<dbReference type="Pfam" id="PF00408">
    <property type="entry name" value="PGM_PMM_IV"/>
    <property type="match status" value="1"/>
</dbReference>
<evidence type="ECO:0000256" key="2">
    <source>
        <dbReference type="ARBA" id="ARBA00004865"/>
    </source>
</evidence>
<dbReference type="SUPFAM" id="SSF53738">
    <property type="entry name" value="Phosphoglucomutase, first 3 domains"/>
    <property type="match status" value="3"/>
</dbReference>
<dbReference type="SUPFAM" id="SSF55957">
    <property type="entry name" value="Phosphoglucomutase, C-terminal domain"/>
    <property type="match status" value="1"/>
</dbReference>
<dbReference type="STRING" id="56484.A0A1Y2FIF4"/>
<dbReference type="InterPro" id="IPR005843">
    <property type="entry name" value="A-D-PHexomutase_C"/>
</dbReference>
<evidence type="ECO:0000256" key="8">
    <source>
        <dbReference type="ARBA" id="ARBA00023235"/>
    </source>
</evidence>
<feature type="domain" description="Phosphoacetylglucosamine mutase AMG1" evidence="19">
    <location>
        <begin position="184"/>
        <end position="287"/>
    </location>
</feature>
<dbReference type="PANTHER" id="PTHR45955">
    <property type="entry name" value="PHOSPHOACETYLGLUCOSAMINE MUTASE"/>
    <property type="match status" value="1"/>
</dbReference>
<keyword evidence="8 12" id="KW-0413">Isomerase</keyword>
<dbReference type="UniPathway" id="UPA00113">
    <property type="reaction ID" value="UER00530"/>
</dbReference>
<evidence type="ECO:0000256" key="9">
    <source>
        <dbReference type="ARBA" id="ARBA00023277"/>
    </source>
</evidence>
<protein>
    <recommendedName>
        <fullName evidence="4 12">Phosphoacetylglucosamine mutase</fullName>
        <shortName evidence="12">PAGM</shortName>
        <ecNumber evidence="4 12">5.4.2.3</ecNumber>
    </recommendedName>
    <alternativeName>
        <fullName evidence="11 12">Acetylglucosamine phosphomutase</fullName>
    </alternativeName>
    <alternativeName>
        <fullName evidence="10 12">N-acetylglucosamine-phosphate mutase</fullName>
    </alternativeName>
</protein>
<dbReference type="InterPro" id="IPR049022">
    <property type="entry name" value="AMG1_III"/>
</dbReference>
<comment type="pathway">
    <text evidence="2 12">Nucleotide-sugar biosynthesis; UDP-N-acetyl-alpha-D-glucosamine biosynthesis; N-acetyl-alpha-D-glucosamine 1-phosphate from alpha-D-glucosamine 6-phosphate (route I): step 2/2.</text>
</comment>
<dbReference type="InterPro" id="IPR049023">
    <property type="entry name" value="AMG1_II"/>
</dbReference>
<dbReference type="Gene3D" id="3.40.120.10">
    <property type="entry name" value="Alpha-D-Glucose-1,6-Bisphosphate, subunit A, domain 3"/>
    <property type="match status" value="2"/>
</dbReference>
<reference evidence="20 21" key="1">
    <citation type="submission" date="2016-07" db="EMBL/GenBank/DDBJ databases">
        <title>Pervasive Adenine N6-methylation of Active Genes in Fungi.</title>
        <authorList>
            <consortium name="DOE Joint Genome Institute"/>
            <person name="Mondo S.J."/>
            <person name="Dannebaum R.O."/>
            <person name="Kuo R.C."/>
            <person name="Labutti K."/>
            <person name="Haridas S."/>
            <person name="Kuo A."/>
            <person name="Salamov A."/>
            <person name="Ahrendt S.R."/>
            <person name="Lipzen A."/>
            <person name="Sullivan W."/>
            <person name="Andreopoulos W.B."/>
            <person name="Clum A."/>
            <person name="Lindquist E."/>
            <person name="Daum C."/>
            <person name="Ramamoorthy G.K."/>
            <person name="Gryganskyi A."/>
            <person name="Culley D."/>
            <person name="Magnuson J.K."/>
            <person name="James T.Y."/>
            <person name="O'Malley M.A."/>
            <person name="Stajich J.E."/>
            <person name="Spatafora J.W."/>
            <person name="Visel A."/>
            <person name="Grigoriev I.V."/>
        </authorList>
    </citation>
    <scope>NUCLEOTIDE SEQUENCE [LARGE SCALE GENOMIC DNA]</scope>
    <source>
        <strain evidence="20 21">12-1054</strain>
    </source>
</reference>
<dbReference type="InterPro" id="IPR036900">
    <property type="entry name" value="A-D-PHexomutase_C_sf"/>
</dbReference>
<dbReference type="Gene3D" id="3.30.310.50">
    <property type="entry name" value="Alpha-D-phosphohexomutase, C-terminal domain"/>
    <property type="match status" value="1"/>
</dbReference>
<evidence type="ECO:0000256" key="12">
    <source>
        <dbReference type="PIRNR" id="PIRNR016408"/>
    </source>
</evidence>
<evidence type="ECO:0000256" key="13">
    <source>
        <dbReference type="PIRSR" id="PIRSR016408-1"/>
    </source>
</evidence>
<feature type="binding site" evidence="14">
    <location>
        <begin position="500"/>
        <end position="504"/>
    </location>
    <ligand>
        <name>substrate</name>
    </ligand>
</feature>
<feature type="binding site" evidence="15">
    <location>
        <position position="280"/>
    </location>
    <ligand>
        <name>Mg(2+)</name>
        <dbReference type="ChEBI" id="CHEBI:18420"/>
    </ligand>
</feature>
<evidence type="ECO:0000256" key="14">
    <source>
        <dbReference type="PIRSR" id="PIRSR016408-2"/>
    </source>
</evidence>
<dbReference type="FunFam" id="3.40.120.10:FF:000038">
    <property type="entry name" value="Phosphoacetylglucosamine mutase"/>
    <property type="match status" value="1"/>
</dbReference>
<feature type="binding site" evidence="15">
    <location>
        <position position="282"/>
    </location>
    <ligand>
        <name>Mg(2+)</name>
        <dbReference type="ChEBI" id="CHEBI:18420"/>
    </ligand>
</feature>
<dbReference type="RefSeq" id="XP_040725998.1">
    <property type="nucleotide sequence ID" value="XM_040866794.1"/>
</dbReference>
<accession>A0A1Y2FIF4</accession>
<gene>
    <name evidence="20" type="ORF">BCR37DRAFT_276333</name>
</gene>
<feature type="domain" description="Alpha-D-phosphohexomutase C-terminal" evidence="16">
    <location>
        <begin position="455"/>
        <end position="528"/>
    </location>
</feature>
<evidence type="ECO:0000313" key="20">
    <source>
        <dbReference type="EMBL" id="ORY83703.1"/>
    </source>
</evidence>
<dbReference type="PIRSF" id="PIRSF016408">
    <property type="entry name" value="PAGM"/>
    <property type="match status" value="1"/>
</dbReference>
<evidence type="ECO:0000256" key="6">
    <source>
        <dbReference type="ARBA" id="ARBA00022723"/>
    </source>
</evidence>
<feature type="binding site" evidence="14">
    <location>
        <begin position="375"/>
        <end position="377"/>
    </location>
    <ligand>
        <name>substrate</name>
    </ligand>
</feature>
<dbReference type="GO" id="GO:0005975">
    <property type="term" value="P:carbohydrate metabolic process"/>
    <property type="evidence" value="ECO:0007669"/>
    <property type="project" value="InterPro"/>
</dbReference>
<dbReference type="AlphaFoldDB" id="A0A1Y2FIF4"/>
<evidence type="ECO:0000256" key="1">
    <source>
        <dbReference type="ARBA" id="ARBA00000558"/>
    </source>
</evidence>
<dbReference type="EC" id="5.4.2.3" evidence="4 12"/>
<comment type="cofactor">
    <cofactor evidence="12 15">
        <name>Mg(2+)</name>
        <dbReference type="ChEBI" id="CHEBI:18420"/>
    </cofactor>
    <text evidence="12 15">Binds 1 Mg(2+) ion per subunit.</text>
</comment>
<comment type="caution">
    <text evidence="20">The sequence shown here is derived from an EMBL/GenBank/DDBJ whole genome shotgun (WGS) entry which is preliminary data.</text>
</comment>
<feature type="domain" description="Alpha-D-phosphohexomutase alpha/beta/alpha" evidence="17">
    <location>
        <begin position="105"/>
        <end position="173"/>
    </location>
</feature>
<feature type="active site" description="Phosphoserine intermediate" evidence="13">
    <location>
        <position position="66"/>
    </location>
</feature>
<feature type="domain" description="Alpha-D-phosphohexomutase alpha/beta/alpha" evidence="17">
    <location>
        <begin position="57"/>
        <end position="86"/>
    </location>
</feature>
<evidence type="ECO:0000256" key="4">
    <source>
        <dbReference type="ARBA" id="ARBA00012731"/>
    </source>
</evidence>
<feature type="binding site" description="via phosphate group" evidence="15">
    <location>
        <position position="66"/>
    </location>
    <ligand>
        <name>Mg(2+)</name>
        <dbReference type="ChEBI" id="CHEBI:18420"/>
    </ligand>
</feature>
<evidence type="ECO:0000256" key="5">
    <source>
        <dbReference type="ARBA" id="ARBA00022553"/>
    </source>
</evidence>
<dbReference type="GO" id="GO:0006048">
    <property type="term" value="P:UDP-N-acetylglucosamine biosynthetic process"/>
    <property type="evidence" value="ECO:0007669"/>
    <property type="project" value="UniProtKB-UniRule"/>
</dbReference>
<dbReference type="GO" id="GO:0004610">
    <property type="term" value="F:phosphoacetylglucosamine mutase activity"/>
    <property type="evidence" value="ECO:0007669"/>
    <property type="project" value="UniProtKB-UniRule"/>
</dbReference>
<dbReference type="InterPro" id="IPR016055">
    <property type="entry name" value="A-D-PHexomutase_a/b/a-I/II/III"/>
</dbReference>
<dbReference type="Pfam" id="PF02878">
    <property type="entry name" value="PGM_PMM_I"/>
    <property type="match status" value="2"/>
</dbReference>
<evidence type="ECO:0000259" key="18">
    <source>
        <dbReference type="Pfam" id="PF21404"/>
    </source>
</evidence>
<comment type="similarity">
    <text evidence="3 12">Belongs to the phosphohexose mutase family.</text>
</comment>
<dbReference type="InterPro" id="IPR016657">
    <property type="entry name" value="PAGM"/>
</dbReference>
<evidence type="ECO:0000256" key="10">
    <source>
        <dbReference type="ARBA" id="ARBA00031926"/>
    </source>
</evidence>
<dbReference type="Proteomes" id="UP000193685">
    <property type="component" value="Unassembled WGS sequence"/>
</dbReference>
<evidence type="ECO:0000256" key="15">
    <source>
        <dbReference type="PIRSR" id="PIRSR016408-3"/>
    </source>
</evidence>
<evidence type="ECO:0000256" key="7">
    <source>
        <dbReference type="ARBA" id="ARBA00022842"/>
    </source>
</evidence>
<sequence length="531" mass="57439">MSFDTARVQAASSKHPKPAYTFSYGTSGFRTKADLLDSVVFRVGMLAVLRSKKLHGQVVGVMITASHNPAIDNGCKMIDPNGDMLDIAWEPHANTLANAADNQVLKTLEMLIDKFKIDMDVEAKVIYGVDTRPSSIPLAQSLAEGIVALGGTPQDFGLKATPQLHYLVRCVNTENTPASYGEPTEQGYYLKFATAFRQLMKGKAKADKLYIDCANGVGAPKLKEFKKVVGDDLFDIQVVNDKIDDATVLNLNCGADYCKTQLKMPAGMSVPAGTRCASFDGDADRLVYYYVDPETDKFCILDGDKIATLAAEFIQDLSKQAGVSLGVGVVQTAYANGASTAYLEKSLGVPVLCTPTGVKHSHHAAQQFDIGIYFESNGHGTVLFSQSTLATLQAHEAQSPAQQSALACLRAMSELINQTVGDALSDLLMVEAILAHKGWTAAQWDACYTDLPNRLMRVVVKDPSIYKTTDAERRLTEPVQVQEKIDALVSKHPHARCFVRPSGTEACVRLYAEAQEQVQADAIALDIAGCL</sequence>
<dbReference type="Pfam" id="PF21405">
    <property type="entry name" value="AMG1_II"/>
    <property type="match status" value="1"/>
</dbReference>
<dbReference type="OMA" id="WEAYATK"/>
<dbReference type="GO" id="GO:0000287">
    <property type="term" value="F:magnesium ion binding"/>
    <property type="evidence" value="ECO:0007669"/>
    <property type="project" value="InterPro"/>
</dbReference>
<dbReference type="FunFam" id="3.30.310.50:FF:000003">
    <property type="entry name" value="Phosphoacetylglucosamine mutase"/>
    <property type="match status" value="1"/>
</dbReference>
<dbReference type="PANTHER" id="PTHR45955:SF1">
    <property type="entry name" value="PHOSPHOACETYLGLUCOSAMINE MUTASE"/>
    <property type="match status" value="1"/>
</dbReference>
<keyword evidence="21" id="KW-1185">Reference proteome</keyword>
<dbReference type="PROSITE" id="PS00710">
    <property type="entry name" value="PGM_PMM"/>
    <property type="match status" value="1"/>
</dbReference>
<dbReference type="EMBL" id="MCFI01000007">
    <property type="protein sequence ID" value="ORY83703.1"/>
    <property type="molecule type" value="Genomic_DNA"/>
</dbReference>
<name>A0A1Y2FIF4_PROLT</name>
<organism evidence="20 21">
    <name type="scientific">Protomyces lactucae-debilis</name>
    <dbReference type="NCBI Taxonomy" id="2754530"/>
    <lineage>
        <taxon>Eukaryota</taxon>
        <taxon>Fungi</taxon>
        <taxon>Dikarya</taxon>
        <taxon>Ascomycota</taxon>
        <taxon>Taphrinomycotina</taxon>
        <taxon>Taphrinomycetes</taxon>
        <taxon>Taphrinales</taxon>
        <taxon>Protomycetaceae</taxon>
        <taxon>Protomyces</taxon>
    </lineage>
</organism>
<dbReference type="Pfam" id="PF21404">
    <property type="entry name" value="AMG1_III"/>
    <property type="match status" value="1"/>
</dbReference>
<comment type="catalytic activity">
    <reaction evidence="1 12">
        <text>N-acetyl-alpha-D-glucosamine 1-phosphate = N-acetyl-D-glucosamine 6-phosphate</text>
        <dbReference type="Rhea" id="RHEA:23804"/>
        <dbReference type="ChEBI" id="CHEBI:57513"/>
        <dbReference type="ChEBI" id="CHEBI:57776"/>
        <dbReference type="EC" id="5.4.2.3"/>
    </reaction>
</comment>
<evidence type="ECO:0000259" key="17">
    <source>
        <dbReference type="Pfam" id="PF02878"/>
    </source>
</evidence>
<keyword evidence="5" id="KW-0597">Phosphoprotein</keyword>
<feature type="domain" description="Phosphoacetylglucosamine mutase AMG1" evidence="18">
    <location>
        <begin position="302"/>
        <end position="439"/>
    </location>
</feature>
<evidence type="ECO:0000313" key="21">
    <source>
        <dbReference type="Proteomes" id="UP000193685"/>
    </source>
</evidence>